<dbReference type="GO" id="GO:0016787">
    <property type="term" value="F:hydrolase activity"/>
    <property type="evidence" value="ECO:0007669"/>
    <property type="project" value="UniProtKB-KW"/>
</dbReference>
<proteinExistence type="inferred from homology"/>
<reference evidence="9" key="2">
    <citation type="submission" date="2025-08" db="UniProtKB">
        <authorList>
            <consortium name="Ensembl"/>
        </authorList>
    </citation>
    <scope>IDENTIFICATION</scope>
</reference>
<feature type="domain" description="DDE Tnp4" evidence="8">
    <location>
        <begin position="121"/>
        <end position="276"/>
    </location>
</feature>
<dbReference type="PANTHER" id="PTHR22930:SF269">
    <property type="entry name" value="NUCLEASE HARBI1-LIKE PROTEIN"/>
    <property type="match status" value="1"/>
</dbReference>
<dbReference type="Proteomes" id="UP000472263">
    <property type="component" value="Chromosome 24"/>
</dbReference>
<keyword evidence="4" id="KW-0540">Nuclease</keyword>
<accession>A0A668A8V1</accession>
<organism evidence="9 10">
    <name type="scientific">Myripristis murdjan</name>
    <name type="common">pinecone soldierfish</name>
    <dbReference type="NCBI Taxonomy" id="586833"/>
    <lineage>
        <taxon>Eukaryota</taxon>
        <taxon>Metazoa</taxon>
        <taxon>Chordata</taxon>
        <taxon>Craniata</taxon>
        <taxon>Vertebrata</taxon>
        <taxon>Euteleostomi</taxon>
        <taxon>Actinopterygii</taxon>
        <taxon>Neopterygii</taxon>
        <taxon>Teleostei</taxon>
        <taxon>Neoteleostei</taxon>
        <taxon>Acanthomorphata</taxon>
        <taxon>Holocentriformes</taxon>
        <taxon>Holocentridae</taxon>
        <taxon>Myripristis</taxon>
    </lineage>
</organism>
<dbReference type="GO" id="GO:0005634">
    <property type="term" value="C:nucleus"/>
    <property type="evidence" value="ECO:0007669"/>
    <property type="project" value="UniProtKB-SubCell"/>
</dbReference>
<reference evidence="9" key="3">
    <citation type="submission" date="2025-09" db="UniProtKB">
        <authorList>
            <consortium name="Ensembl"/>
        </authorList>
    </citation>
    <scope>IDENTIFICATION</scope>
</reference>
<dbReference type="InterPro" id="IPR027806">
    <property type="entry name" value="HARBI1_dom"/>
</dbReference>
<protein>
    <recommendedName>
        <fullName evidence="8">DDE Tnp4 domain-containing protein</fullName>
    </recommendedName>
</protein>
<evidence type="ECO:0000313" key="10">
    <source>
        <dbReference type="Proteomes" id="UP000472263"/>
    </source>
</evidence>
<evidence type="ECO:0000256" key="2">
    <source>
        <dbReference type="ARBA" id="ARBA00004123"/>
    </source>
</evidence>
<evidence type="ECO:0000313" key="9">
    <source>
        <dbReference type="Ensembl" id="ENSMMDP00005049882.1"/>
    </source>
</evidence>
<dbReference type="InterPro" id="IPR045249">
    <property type="entry name" value="HARBI1-like"/>
</dbReference>
<evidence type="ECO:0000256" key="6">
    <source>
        <dbReference type="ARBA" id="ARBA00022801"/>
    </source>
</evidence>
<keyword evidence="5" id="KW-0479">Metal-binding</keyword>
<keyword evidence="7" id="KW-0539">Nucleus</keyword>
<dbReference type="GO" id="GO:0046872">
    <property type="term" value="F:metal ion binding"/>
    <property type="evidence" value="ECO:0007669"/>
    <property type="project" value="UniProtKB-KW"/>
</dbReference>
<dbReference type="AlphaFoldDB" id="A0A668A8V1"/>
<evidence type="ECO:0000256" key="3">
    <source>
        <dbReference type="ARBA" id="ARBA00006958"/>
    </source>
</evidence>
<evidence type="ECO:0000256" key="1">
    <source>
        <dbReference type="ARBA" id="ARBA00001968"/>
    </source>
</evidence>
<dbReference type="InParanoid" id="A0A668A8V1"/>
<name>A0A668A8V1_9TELE</name>
<dbReference type="GeneTree" id="ENSGT00940000164115"/>
<evidence type="ECO:0000256" key="4">
    <source>
        <dbReference type="ARBA" id="ARBA00022722"/>
    </source>
</evidence>
<dbReference type="Ensembl" id="ENSMMDT00005050870.1">
    <property type="protein sequence ID" value="ENSMMDP00005049882.1"/>
    <property type="gene ID" value="ENSMMDG00005022651.1"/>
</dbReference>
<sequence>HNQTYMVIPTALAYIRHMSGMWQDVLSVHHRLVPFLAPPKFAGTSAWPWSYSCSTGDSITSLAFNYRLGEITVSCAIRDTCDAVNRRMIGGHMPQPTEDDWRGIAKKFFEKWNFPNCIGAIDGKHICIQAPSNSGSLYYNYKTTFSVVLMALVDAEYCFRVVHVGDFGRSSDGGVFAGSVLGRGLEAGTLSVPGDAVIPAAEHLGNMPFTVVGDAAFPLKTHLMRPYPGRDISRERNVVENAFGILSSRWRIFHRRINLHPKKVDAIVLTACILYNFLLKLTENQRWLEEQEGNQLEDVERMGGNRGRQGTYAVREKLCQYFSSPEGSAPWQDHMV</sequence>
<dbReference type="GO" id="GO:0004518">
    <property type="term" value="F:nuclease activity"/>
    <property type="evidence" value="ECO:0007669"/>
    <property type="project" value="UniProtKB-KW"/>
</dbReference>
<comment type="subcellular location">
    <subcellularLocation>
        <location evidence="2">Nucleus</location>
    </subcellularLocation>
</comment>
<evidence type="ECO:0000256" key="5">
    <source>
        <dbReference type="ARBA" id="ARBA00022723"/>
    </source>
</evidence>
<comment type="cofactor">
    <cofactor evidence="1">
        <name>a divalent metal cation</name>
        <dbReference type="ChEBI" id="CHEBI:60240"/>
    </cofactor>
</comment>
<dbReference type="Pfam" id="PF13359">
    <property type="entry name" value="DDE_Tnp_4"/>
    <property type="match status" value="1"/>
</dbReference>
<comment type="similarity">
    <text evidence="3">Belongs to the HARBI1 family.</text>
</comment>
<keyword evidence="10" id="KW-1185">Reference proteome</keyword>
<dbReference type="PANTHER" id="PTHR22930">
    <property type="match status" value="1"/>
</dbReference>
<keyword evidence="6" id="KW-0378">Hydrolase</keyword>
<reference evidence="9" key="1">
    <citation type="submission" date="2019-06" db="EMBL/GenBank/DDBJ databases">
        <authorList>
            <consortium name="Wellcome Sanger Institute Data Sharing"/>
        </authorList>
    </citation>
    <scope>NUCLEOTIDE SEQUENCE [LARGE SCALE GENOMIC DNA]</scope>
</reference>
<evidence type="ECO:0000256" key="7">
    <source>
        <dbReference type="ARBA" id="ARBA00023242"/>
    </source>
</evidence>
<evidence type="ECO:0000259" key="8">
    <source>
        <dbReference type="Pfam" id="PF13359"/>
    </source>
</evidence>